<comment type="caution">
    <text evidence="1">The sequence shown here is derived from an EMBL/GenBank/DDBJ whole genome shotgun (WGS) entry which is preliminary data.</text>
</comment>
<keyword evidence="2" id="KW-1185">Reference proteome</keyword>
<dbReference type="Proteomes" id="UP000313231">
    <property type="component" value="Unassembled WGS sequence"/>
</dbReference>
<protein>
    <submittedName>
        <fullName evidence="1">Uncharacterized protein</fullName>
    </submittedName>
</protein>
<accession>A0A5C4W9V6</accession>
<reference evidence="1 2" key="1">
    <citation type="journal article" date="2016" name="Int. J. Syst. Evol. Microbiol.">
        <title>Nocardioides albidus sp. nov., an actinobacterium isolated from garden soil.</title>
        <authorList>
            <person name="Singh H."/>
            <person name="Du J."/>
            <person name="Trinh H."/>
            <person name="Won K."/>
            <person name="Yang J.E."/>
            <person name="Yin C."/>
            <person name="Kook M."/>
            <person name="Yi T.H."/>
        </authorList>
    </citation>
    <scope>NUCLEOTIDE SEQUENCE [LARGE SCALE GENOMIC DNA]</scope>
    <source>
        <strain evidence="1 2">CCTCC AB 2015297</strain>
    </source>
</reference>
<sequence>MPARPTPVSRRLVLTGGIGGAALALTACDAIDDVLGGDSDPGVSGALTPTAPPADADSTLVEDVLAAISSTGALATATAAAVPGLARLGSRLARIHGAHASELGGTVDAEAPTVAPDRAAARAALLAAESDLQDTLVGAARRAHSGALAQVLASMAAALAQQQAVLG</sequence>
<dbReference type="RefSeq" id="WP_139621631.1">
    <property type="nucleotide sequence ID" value="NZ_VDMP01000017.1"/>
</dbReference>
<dbReference type="PROSITE" id="PS51257">
    <property type="entry name" value="PROKAR_LIPOPROTEIN"/>
    <property type="match status" value="1"/>
</dbReference>
<evidence type="ECO:0000313" key="1">
    <source>
        <dbReference type="EMBL" id="TNM45050.1"/>
    </source>
</evidence>
<name>A0A5C4W9V6_9ACTN</name>
<gene>
    <name evidence="1" type="ORF">FHP29_04320</name>
</gene>
<organism evidence="1 2">
    <name type="scientific">Nocardioides albidus</name>
    <dbReference type="NCBI Taxonomy" id="1517589"/>
    <lineage>
        <taxon>Bacteria</taxon>
        <taxon>Bacillati</taxon>
        <taxon>Actinomycetota</taxon>
        <taxon>Actinomycetes</taxon>
        <taxon>Propionibacteriales</taxon>
        <taxon>Nocardioidaceae</taxon>
        <taxon>Nocardioides</taxon>
    </lineage>
</organism>
<dbReference type="EMBL" id="VDMP01000017">
    <property type="protein sequence ID" value="TNM45050.1"/>
    <property type="molecule type" value="Genomic_DNA"/>
</dbReference>
<dbReference type="AlphaFoldDB" id="A0A5C4W9V6"/>
<evidence type="ECO:0000313" key="2">
    <source>
        <dbReference type="Proteomes" id="UP000313231"/>
    </source>
</evidence>
<proteinExistence type="predicted"/>